<name>A0A6C0K4Q7_9ZZZZ</name>
<evidence type="ECO:0000313" key="2">
    <source>
        <dbReference type="EMBL" id="QHU11218.1"/>
    </source>
</evidence>
<accession>A0A6C0K4Q7</accession>
<keyword evidence="1" id="KW-0812">Transmembrane</keyword>
<protein>
    <submittedName>
        <fullName evidence="2">Uncharacterized protein</fullName>
    </submittedName>
</protein>
<reference evidence="2" key="1">
    <citation type="journal article" date="2020" name="Nature">
        <title>Giant virus diversity and host interactions through global metagenomics.</title>
        <authorList>
            <person name="Schulz F."/>
            <person name="Roux S."/>
            <person name="Paez-Espino D."/>
            <person name="Jungbluth S."/>
            <person name="Walsh D.A."/>
            <person name="Denef V.J."/>
            <person name="McMahon K.D."/>
            <person name="Konstantinidis K.T."/>
            <person name="Eloe-Fadrosh E.A."/>
            <person name="Kyrpides N.C."/>
            <person name="Woyke T."/>
        </authorList>
    </citation>
    <scope>NUCLEOTIDE SEQUENCE</scope>
    <source>
        <strain evidence="2">GVMAG-S-1101165-84</strain>
    </source>
</reference>
<keyword evidence="1" id="KW-1133">Transmembrane helix</keyword>
<organism evidence="2">
    <name type="scientific">viral metagenome</name>
    <dbReference type="NCBI Taxonomy" id="1070528"/>
    <lineage>
        <taxon>unclassified sequences</taxon>
        <taxon>metagenomes</taxon>
        <taxon>organismal metagenomes</taxon>
    </lineage>
</organism>
<feature type="transmembrane region" description="Helical" evidence="1">
    <location>
        <begin position="15"/>
        <end position="35"/>
    </location>
</feature>
<proteinExistence type="predicted"/>
<dbReference type="EMBL" id="MN740780">
    <property type="protein sequence ID" value="QHU11218.1"/>
    <property type="molecule type" value="Genomic_DNA"/>
</dbReference>
<sequence>MPDVDVNRFLLKIKYSFYSTLVFFVFANPETFRILNSMIGQWLPITQSSGVPTAPGFFFQAGLFFLTMLGLMMLPAD</sequence>
<feature type="transmembrane region" description="Helical" evidence="1">
    <location>
        <begin position="56"/>
        <end position="76"/>
    </location>
</feature>
<keyword evidence="1" id="KW-0472">Membrane</keyword>
<dbReference type="AlphaFoldDB" id="A0A6C0K4Q7"/>
<evidence type="ECO:0000256" key="1">
    <source>
        <dbReference type="SAM" id="Phobius"/>
    </source>
</evidence>